<evidence type="ECO:0000313" key="2">
    <source>
        <dbReference type="EMBL" id="REC67274.1"/>
    </source>
</evidence>
<keyword evidence="3" id="KW-1185">Reference proteome</keyword>
<dbReference type="AlphaFoldDB" id="A0A3D9CNH9"/>
<dbReference type="Proteomes" id="UP000256769">
    <property type="component" value="Unassembled WGS sequence"/>
</dbReference>
<feature type="transmembrane region" description="Helical" evidence="1">
    <location>
        <begin position="119"/>
        <end position="139"/>
    </location>
</feature>
<feature type="transmembrane region" description="Helical" evidence="1">
    <location>
        <begin position="52"/>
        <end position="73"/>
    </location>
</feature>
<name>A0A3D9CNH9_9FLAO</name>
<gene>
    <name evidence="2" type="ORF">DRF59_10120</name>
</gene>
<evidence type="ECO:0000256" key="1">
    <source>
        <dbReference type="SAM" id="Phobius"/>
    </source>
</evidence>
<protein>
    <submittedName>
        <fullName evidence="2">Uncharacterized protein</fullName>
    </submittedName>
</protein>
<organism evidence="2 3">
    <name type="scientific">Chryseobacterium flavum</name>
    <dbReference type="NCBI Taxonomy" id="415851"/>
    <lineage>
        <taxon>Bacteria</taxon>
        <taxon>Pseudomonadati</taxon>
        <taxon>Bacteroidota</taxon>
        <taxon>Flavobacteriia</taxon>
        <taxon>Flavobacteriales</taxon>
        <taxon>Weeksellaceae</taxon>
        <taxon>Chryseobacterium group</taxon>
        <taxon>Chryseobacterium</taxon>
    </lineage>
</organism>
<accession>A0A3D9CNH9</accession>
<evidence type="ECO:0000313" key="3">
    <source>
        <dbReference type="Proteomes" id="UP000256769"/>
    </source>
</evidence>
<keyword evidence="1" id="KW-0812">Transmembrane</keyword>
<dbReference type="EMBL" id="QNUE01000006">
    <property type="protein sequence ID" value="REC67274.1"/>
    <property type="molecule type" value="Genomic_DNA"/>
</dbReference>
<comment type="caution">
    <text evidence="2">The sequence shown here is derived from an EMBL/GenBank/DDBJ whole genome shotgun (WGS) entry which is preliminary data.</text>
</comment>
<proteinExistence type="predicted"/>
<feature type="transmembrane region" description="Helical" evidence="1">
    <location>
        <begin position="80"/>
        <end position="99"/>
    </location>
</feature>
<keyword evidence="1" id="KW-0472">Membrane</keyword>
<sequence length="151" mass="17801">MKQSKPHTFLKRCSFSFIIISILTLVQIYWSMGNFSDRMSSSCLECSFFENAAFMSLIAGIFLSAAFSLFYFIKKIFLKICIEFLLLLFVWLFWNYSIFTDRESSWSTYDFNSEIHYTVLQSFFPVLVLGCLCILILHYQEIKVRFVSAKK</sequence>
<reference evidence="2 3" key="1">
    <citation type="journal article" date="2007" name="Int. J. Syst. Evol. Microbiol.">
        <title>Chryseobacterium flavum sp. nov., isolated from polluted soil.</title>
        <authorList>
            <person name="Zhou Y."/>
            <person name="Dong J."/>
            <person name="Wang X."/>
            <person name="Huang X."/>
            <person name="Zhang K.Y."/>
            <person name="Zhang Y.Q."/>
            <person name="Guo Y.F."/>
            <person name="Lai R."/>
            <person name="Li W.J."/>
        </authorList>
    </citation>
    <scope>NUCLEOTIDE SEQUENCE [LARGE SCALE GENOMIC DNA]</scope>
    <source>
        <strain evidence="2 3">KCTC 12877</strain>
    </source>
</reference>
<keyword evidence="1" id="KW-1133">Transmembrane helix</keyword>
<feature type="transmembrane region" description="Helical" evidence="1">
    <location>
        <begin position="12"/>
        <end position="32"/>
    </location>
</feature>